<dbReference type="InterPro" id="IPR002100">
    <property type="entry name" value="TF_MADSbox"/>
</dbReference>
<gene>
    <name evidence="7" type="ORF">L1049_003217</name>
</gene>
<keyword evidence="4" id="KW-0804">Transcription</keyword>
<evidence type="ECO:0000313" key="8">
    <source>
        <dbReference type="Proteomes" id="UP001415857"/>
    </source>
</evidence>
<dbReference type="GO" id="GO:0005634">
    <property type="term" value="C:nucleus"/>
    <property type="evidence" value="ECO:0007669"/>
    <property type="project" value="UniProtKB-SubCell"/>
</dbReference>
<evidence type="ECO:0000256" key="1">
    <source>
        <dbReference type="ARBA" id="ARBA00004123"/>
    </source>
</evidence>
<dbReference type="PROSITE" id="PS50066">
    <property type="entry name" value="MADS_BOX_2"/>
    <property type="match status" value="1"/>
</dbReference>
<dbReference type="Proteomes" id="UP001415857">
    <property type="component" value="Unassembled WGS sequence"/>
</dbReference>
<dbReference type="FunFam" id="3.40.1810.10:FF:000006">
    <property type="entry name" value="Agamous-like MADS-box protein AGL62"/>
    <property type="match status" value="1"/>
</dbReference>
<dbReference type="GO" id="GO:0000978">
    <property type="term" value="F:RNA polymerase II cis-regulatory region sequence-specific DNA binding"/>
    <property type="evidence" value="ECO:0007669"/>
    <property type="project" value="TreeGrafter"/>
</dbReference>
<keyword evidence="8" id="KW-1185">Reference proteome</keyword>
<comment type="subcellular location">
    <subcellularLocation>
        <location evidence="1">Nucleus</location>
    </subcellularLocation>
</comment>
<dbReference type="EMBL" id="JBBPBK010000013">
    <property type="protein sequence ID" value="KAK9272839.1"/>
    <property type="molecule type" value="Genomic_DNA"/>
</dbReference>
<dbReference type="PRINTS" id="PR00404">
    <property type="entry name" value="MADSDOMAIN"/>
</dbReference>
<sequence length="112" mass="12379">MAKMSKESNLLVTFSKHHFGLFNKASELSTLCGVEVAIIIFSPGKKVFSFGHPCVEMAKMSKESNLLVTFSKHHSGISNKATLEELKQNIAKQANKLMIEASNLPPFLEGRK</sequence>
<dbReference type="GO" id="GO:0000981">
    <property type="term" value="F:DNA-binding transcription factor activity, RNA polymerase II-specific"/>
    <property type="evidence" value="ECO:0007669"/>
    <property type="project" value="TreeGrafter"/>
</dbReference>
<proteinExistence type="predicted"/>
<dbReference type="GO" id="GO:0046983">
    <property type="term" value="F:protein dimerization activity"/>
    <property type="evidence" value="ECO:0007669"/>
    <property type="project" value="InterPro"/>
</dbReference>
<dbReference type="PANTHER" id="PTHR11945">
    <property type="entry name" value="MADS BOX PROTEIN"/>
    <property type="match status" value="1"/>
</dbReference>
<evidence type="ECO:0000256" key="2">
    <source>
        <dbReference type="ARBA" id="ARBA00023015"/>
    </source>
</evidence>
<dbReference type="PANTHER" id="PTHR11945:SF776">
    <property type="entry name" value="AGAMOUS-LIKE 50-RELATED"/>
    <property type="match status" value="1"/>
</dbReference>
<dbReference type="Pfam" id="PF00319">
    <property type="entry name" value="SRF-TF"/>
    <property type="match status" value="1"/>
</dbReference>
<feature type="domain" description="MADS-box" evidence="6">
    <location>
        <begin position="1"/>
        <end position="54"/>
    </location>
</feature>
<keyword evidence="5" id="KW-0539">Nucleus</keyword>
<dbReference type="SMART" id="SM00432">
    <property type="entry name" value="MADS"/>
    <property type="match status" value="1"/>
</dbReference>
<evidence type="ECO:0000256" key="3">
    <source>
        <dbReference type="ARBA" id="ARBA00023125"/>
    </source>
</evidence>
<keyword evidence="2" id="KW-0805">Transcription regulation</keyword>
<evidence type="ECO:0000259" key="6">
    <source>
        <dbReference type="PROSITE" id="PS50066"/>
    </source>
</evidence>
<organism evidence="7 8">
    <name type="scientific">Liquidambar formosana</name>
    <name type="common">Formosan gum</name>
    <dbReference type="NCBI Taxonomy" id="63359"/>
    <lineage>
        <taxon>Eukaryota</taxon>
        <taxon>Viridiplantae</taxon>
        <taxon>Streptophyta</taxon>
        <taxon>Embryophyta</taxon>
        <taxon>Tracheophyta</taxon>
        <taxon>Spermatophyta</taxon>
        <taxon>Magnoliopsida</taxon>
        <taxon>eudicotyledons</taxon>
        <taxon>Gunneridae</taxon>
        <taxon>Pentapetalae</taxon>
        <taxon>Saxifragales</taxon>
        <taxon>Altingiaceae</taxon>
        <taxon>Liquidambar</taxon>
    </lineage>
</organism>
<dbReference type="InterPro" id="IPR036879">
    <property type="entry name" value="TF_MADSbox_sf"/>
</dbReference>
<dbReference type="Gene3D" id="3.40.1810.10">
    <property type="entry name" value="Transcription factor, MADS-box"/>
    <property type="match status" value="1"/>
</dbReference>
<protein>
    <recommendedName>
        <fullName evidence="6">MADS-box domain-containing protein</fullName>
    </recommendedName>
</protein>
<dbReference type="SUPFAM" id="SSF55455">
    <property type="entry name" value="SRF-like"/>
    <property type="match status" value="1"/>
</dbReference>
<accession>A0AAP0NM59</accession>
<name>A0AAP0NM59_LIQFO</name>
<evidence type="ECO:0000256" key="4">
    <source>
        <dbReference type="ARBA" id="ARBA00023163"/>
    </source>
</evidence>
<evidence type="ECO:0000256" key="5">
    <source>
        <dbReference type="ARBA" id="ARBA00023242"/>
    </source>
</evidence>
<dbReference type="AlphaFoldDB" id="A0AAP0NM59"/>
<comment type="caution">
    <text evidence="7">The sequence shown here is derived from an EMBL/GenBank/DDBJ whole genome shotgun (WGS) entry which is preliminary data.</text>
</comment>
<keyword evidence="3" id="KW-0238">DNA-binding</keyword>
<evidence type="ECO:0000313" key="7">
    <source>
        <dbReference type="EMBL" id="KAK9272839.1"/>
    </source>
</evidence>
<reference evidence="7 8" key="1">
    <citation type="journal article" date="2024" name="Plant J.">
        <title>Genome sequences and population genomics reveal climatic adaptation and genomic divergence between two closely related sweetgum species.</title>
        <authorList>
            <person name="Xu W.Q."/>
            <person name="Ren C.Q."/>
            <person name="Zhang X.Y."/>
            <person name="Comes H.P."/>
            <person name="Liu X.H."/>
            <person name="Li Y.G."/>
            <person name="Kettle C.J."/>
            <person name="Jalonen R."/>
            <person name="Gaisberger H."/>
            <person name="Ma Y.Z."/>
            <person name="Qiu Y.X."/>
        </authorList>
    </citation>
    <scope>NUCLEOTIDE SEQUENCE [LARGE SCALE GENOMIC DNA]</scope>
    <source>
        <strain evidence="7">Hangzhou</strain>
    </source>
</reference>